<reference evidence="3 4" key="1">
    <citation type="submission" date="2016-09" db="EMBL/GenBank/DDBJ databases">
        <title>Rhizobium sp. nov., a novel species isolated from the rice rhizosphere.</title>
        <authorList>
            <person name="Zhao J."/>
            <person name="Zhang X."/>
        </authorList>
    </citation>
    <scope>NUCLEOTIDE SEQUENCE [LARGE SCALE GENOMIC DNA]</scope>
    <source>
        <strain evidence="3 4">1.7048</strain>
    </source>
</reference>
<dbReference type="SUPFAM" id="SSF51120">
    <property type="entry name" value="beta-Roll"/>
    <property type="match status" value="2"/>
</dbReference>
<protein>
    <submittedName>
        <fullName evidence="3">Uncharacterized protein</fullName>
    </submittedName>
</protein>
<dbReference type="EMBL" id="MKIP01000032">
    <property type="protein sequence ID" value="OLP61461.1"/>
    <property type="molecule type" value="Genomic_DNA"/>
</dbReference>
<accession>A0A1Q9B0H1</accession>
<keyword evidence="2" id="KW-0964">Secreted</keyword>
<evidence type="ECO:0000313" key="3">
    <source>
        <dbReference type="EMBL" id="OLP61461.1"/>
    </source>
</evidence>
<dbReference type="Gene3D" id="2.150.10.10">
    <property type="entry name" value="Serralysin-like metalloprotease, C-terminal"/>
    <property type="match status" value="2"/>
</dbReference>
<dbReference type="InterPro" id="IPR050557">
    <property type="entry name" value="RTX_toxin/Mannuronan_C5-epim"/>
</dbReference>
<dbReference type="InterPro" id="IPR018511">
    <property type="entry name" value="Hemolysin-typ_Ca-bd_CS"/>
</dbReference>
<dbReference type="GO" id="GO:0005576">
    <property type="term" value="C:extracellular region"/>
    <property type="evidence" value="ECO:0007669"/>
    <property type="project" value="UniProtKB-SubCell"/>
</dbReference>
<keyword evidence="4" id="KW-1185">Reference proteome</keyword>
<dbReference type="Pfam" id="PF00353">
    <property type="entry name" value="HemolysinCabind"/>
    <property type="match status" value="3"/>
</dbReference>
<evidence type="ECO:0000256" key="1">
    <source>
        <dbReference type="ARBA" id="ARBA00004613"/>
    </source>
</evidence>
<dbReference type="PANTHER" id="PTHR38340">
    <property type="entry name" value="S-LAYER PROTEIN"/>
    <property type="match status" value="1"/>
</dbReference>
<dbReference type="PRINTS" id="PR00313">
    <property type="entry name" value="CABNDNGRPT"/>
</dbReference>
<proteinExistence type="predicted"/>
<comment type="caution">
    <text evidence="3">The sequence shown here is derived from an EMBL/GenBank/DDBJ whole genome shotgun (WGS) entry which is preliminary data.</text>
</comment>
<organism evidence="3 4">
    <name type="scientific">Xaviernesmea oryzae</name>
    <dbReference type="NCBI Taxonomy" id="464029"/>
    <lineage>
        <taxon>Bacteria</taxon>
        <taxon>Pseudomonadati</taxon>
        <taxon>Pseudomonadota</taxon>
        <taxon>Alphaproteobacteria</taxon>
        <taxon>Hyphomicrobiales</taxon>
        <taxon>Rhizobiaceae</taxon>
        <taxon>Rhizobium/Agrobacterium group</taxon>
        <taxon>Xaviernesmea</taxon>
    </lineage>
</organism>
<dbReference type="InterPro" id="IPR011049">
    <property type="entry name" value="Serralysin-like_metalloprot_C"/>
</dbReference>
<dbReference type="OrthoDB" id="8404603at2"/>
<evidence type="ECO:0000256" key="2">
    <source>
        <dbReference type="ARBA" id="ARBA00022525"/>
    </source>
</evidence>
<sequence>MSMIGGNVKLELLYPTVNEAAIYPVVKPVSDTAVEFTPEDLHPTGRSPVAVTHDITGSTYTFTVVDKNFWFFDAPSGAKAANTYVLTFDALGGTSGISLLNADILKNDMGFRASDITATGNQLSINLSGHAHASQSQLGLQLGFLVQGTGNADALSGMEGRDRLEGGAGNDRLTGGAGADQLIGGTGSDTASYATAASGLIADLTKSANNTGDAAGDSFDSIENLEGSAFADRLTGSAEKNILTGGAGDDTLFGLAGNDSLYGGDGNDSLDGGAGNDRIFGELGKDILTGGAGKDIFFFKTIGDSTATAAGRDTITDFSGKGGDKIHLAFIDADTTRAGNQAFDFIGTKNFTGDAGELRYKKLGGDVYIYADVDGDKKADFSLHLDGVTELQKGYFFL</sequence>
<dbReference type="PROSITE" id="PS00330">
    <property type="entry name" value="HEMOLYSIN_CALCIUM"/>
    <property type="match status" value="4"/>
</dbReference>
<comment type="subcellular location">
    <subcellularLocation>
        <location evidence="1">Secreted</location>
    </subcellularLocation>
</comment>
<evidence type="ECO:0000313" key="4">
    <source>
        <dbReference type="Proteomes" id="UP000186364"/>
    </source>
</evidence>
<dbReference type="AlphaFoldDB" id="A0A1Q9B0H1"/>
<dbReference type="InterPro" id="IPR001343">
    <property type="entry name" value="Hemolysn_Ca-bd"/>
</dbReference>
<name>A0A1Q9B0H1_9HYPH</name>
<dbReference type="Proteomes" id="UP000186364">
    <property type="component" value="Unassembled WGS sequence"/>
</dbReference>
<dbReference type="PANTHER" id="PTHR38340:SF1">
    <property type="entry name" value="S-LAYER PROTEIN"/>
    <property type="match status" value="1"/>
</dbReference>
<gene>
    <name evidence="3" type="ORF">BJF93_00565</name>
</gene>
<dbReference type="GO" id="GO:0005509">
    <property type="term" value="F:calcium ion binding"/>
    <property type="evidence" value="ECO:0007669"/>
    <property type="project" value="InterPro"/>
</dbReference>